<dbReference type="Gene3D" id="3.90.1720.10">
    <property type="entry name" value="endopeptidase domain like (from Nostoc punctiforme)"/>
    <property type="match status" value="1"/>
</dbReference>
<comment type="caution">
    <text evidence="2">The sequence shown here is derived from an EMBL/GenBank/DDBJ whole genome shotgun (WGS) entry which is preliminary data.</text>
</comment>
<dbReference type="InterPro" id="IPR024453">
    <property type="entry name" value="Peptidase_C92"/>
</dbReference>
<reference evidence="2 3" key="1">
    <citation type="submission" date="2018-03" db="EMBL/GenBank/DDBJ databases">
        <authorList>
            <person name="Keele B.F."/>
        </authorList>
    </citation>
    <scope>NUCLEOTIDE SEQUENCE [LARGE SCALE GENOMIC DNA]</scope>
    <source>
        <strain evidence="2">ZCTH4_d</strain>
    </source>
</reference>
<organism evidence="2 3">
    <name type="scientific">Caldibacillus debilis</name>
    <dbReference type="NCBI Taxonomy" id="301148"/>
    <lineage>
        <taxon>Bacteria</taxon>
        <taxon>Bacillati</taxon>
        <taxon>Bacillota</taxon>
        <taxon>Bacilli</taxon>
        <taxon>Bacillales</taxon>
        <taxon>Bacillaceae</taxon>
        <taxon>Caldibacillus</taxon>
    </lineage>
</organism>
<keyword evidence="1" id="KW-1133">Transmembrane helix</keyword>
<protein>
    <submittedName>
        <fullName evidence="2">Uncharacterized protein</fullName>
    </submittedName>
</protein>
<accession>A0A3E0JYB9</accession>
<evidence type="ECO:0000256" key="1">
    <source>
        <dbReference type="SAM" id="Phobius"/>
    </source>
</evidence>
<proteinExistence type="predicted"/>
<evidence type="ECO:0000313" key="2">
    <source>
        <dbReference type="EMBL" id="REJ25216.1"/>
    </source>
</evidence>
<keyword evidence="1" id="KW-0812">Transmembrane</keyword>
<keyword evidence="1" id="KW-0472">Membrane</keyword>
<dbReference type="Pfam" id="PF05708">
    <property type="entry name" value="Peptidase_C92"/>
    <property type="match status" value="1"/>
</dbReference>
<gene>
    <name evidence="2" type="ORF">C6P37_15060</name>
</gene>
<feature type="transmembrane region" description="Helical" evidence="1">
    <location>
        <begin position="105"/>
        <end position="124"/>
    </location>
</feature>
<dbReference type="EMBL" id="QEWE01000033">
    <property type="protein sequence ID" value="REJ25216.1"/>
    <property type="molecule type" value="Genomic_DNA"/>
</dbReference>
<dbReference type="Proteomes" id="UP000257014">
    <property type="component" value="Unassembled WGS sequence"/>
</dbReference>
<sequence length="322" mass="36000">MNCFHSQGATFLQQNFYSMKKCYAPTKAWILLKNAYKYFPRISGGCRSYITRYCRHYRARIRRFSSECFPTESFLFHFTNKMVKAGLELNLAYPKKGGVFLKKGSFVFFLSLILFASFTTPSFASGVEAADIPSAEQQIKDFEKLEEGLKSGKIKIHSDKKAGDSLSVSAANQAVPQGTTGTYPTRKGTILVTDGLRVDSLVGHAGIVLGSGKTIESFPEGGVQYKYDNWTDRYKKVWGITTYGTTASEDAAAADWAVEQKGDPYNWNFFDIENTAKFYCSQLVYKAVKTKTGVNLNWLGGIVTPADLVNDEDSYVIYTFTK</sequence>
<dbReference type="SUPFAM" id="SSF54001">
    <property type="entry name" value="Cysteine proteinases"/>
    <property type="match status" value="1"/>
</dbReference>
<name>A0A3E0JYB9_9BACI</name>
<dbReference type="InterPro" id="IPR038765">
    <property type="entry name" value="Papain-like_cys_pep_sf"/>
</dbReference>
<evidence type="ECO:0000313" key="3">
    <source>
        <dbReference type="Proteomes" id="UP000257014"/>
    </source>
</evidence>
<dbReference type="AlphaFoldDB" id="A0A3E0JYB9"/>